<dbReference type="OrthoDB" id="270584at2759"/>
<dbReference type="Gene3D" id="1.50.40.10">
    <property type="entry name" value="Mitochondrial carrier domain"/>
    <property type="match status" value="1"/>
</dbReference>
<feature type="domain" description="EF-hand" evidence="11">
    <location>
        <begin position="71"/>
        <end position="106"/>
    </location>
</feature>
<dbReference type="InterPro" id="IPR018108">
    <property type="entry name" value="MCP_transmembrane"/>
</dbReference>
<evidence type="ECO:0000256" key="3">
    <source>
        <dbReference type="ARBA" id="ARBA00022692"/>
    </source>
</evidence>
<comment type="subcellular location">
    <subcellularLocation>
        <location evidence="1">Mitochondrion inner membrane</location>
        <topology evidence="1">Multi-pass membrane protein</topology>
    </subcellularLocation>
</comment>
<gene>
    <name evidence="12" type="ORF">TrST_g6807</name>
</gene>
<dbReference type="PRINTS" id="PR00926">
    <property type="entry name" value="MITOCARRIER"/>
</dbReference>
<accession>A0A9W7AMD2</accession>
<dbReference type="InterPro" id="IPR018247">
    <property type="entry name" value="EF_Hand_1_Ca_BS"/>
</dbReference>
<dbReference type="InterPro" id="IPR023395">
    <property type="entry name" value="MCP_dom_sf"/>
</dbReference>
<dbReference type="InterPro" id="IPR002048">
    <property type="entry name" value="EF_hand_dom"/>
</dbReference>
<dbReference type="GO" id="GO:0005743">
    <property type="term" value="C:mitochondrial inner membrane"/>
    <property type="evidence" value="ECO:0007669"/>
    <property type="project" value="UniProtKB-SubCell"/>
</dbReference>
<keyword evidence="5" id="KW-0106">Calcium</keyword>
<keyword evidence="6 10" id="KW-1133">Transmembrane helix</keyword>
<keyword evidence="3 8" id="KW-0812">Transmembrane</keyword>
<evidence type="ECO:0000259" key="11">
    <source>
        <dbReference type="PROSITE" id="PS50222"/>
    </source>
</evidence>
<dbReference type="Pfam" id="PF13499">
    <property type="entry name" value="EF-hand_7"/>
    <property type="match status" value="2"/>
</dbReference>
<feature type="transmembrane region" description="Helical" evidence="10">
    <location>
        <begin position="319"/>
        <end position="340"/>
    </location>
</feature>
<name>A0A9W7AMD2_9STRA</name>
<feature type="repeat" description="Solcar" evidence="8">
    <location>
        <begin position="356"/>
        <end position="448"/>
    </location>
</feature>
<feature type="repeat" description="Solcar" evidence="8">
    <location>
        <begin position="264"/>
        <end position="348"/>
    </location>
</feature>
<dbReference type="PROSITE" id="PS50222">
    <property type="entry name" value="EF_HAND_2"/>
    <property type="match status" value="3"/>
</dbReference>
<comment type="caution">
    <text evidence="12">The sequence shown here is derived from an EMBL/GenBank/DDBJ whole genome shotgun (WGS) entry which is preliminary data.</text>
</comment>
<reference evidence="13" key="1">
    <citation type="journal article" date="2023" name="Commun. Biol.">
        <title>Genome analysis of Parmales, the sister group of diatoms, reveals the evolutionary specialization of diatoms from phago-mixotrophs to photoautotrophs.</title>
        <authorList>
            <person name="Ban H."/>
            <person name="Sato S."/>
            <person name="Yoshikawa S."/>
            <person name="Yamada K."/>
            <person name="Nakamura Y."/>
            <person name="Ichinomiya M."/>
            <person name="Sato N."/>
            <person name="Blanc-Mathieu R."/>
            <person name="Endo H."/>
            <person name="Kuwata A."/>
            <person name="Ogata H."/>
        </authorList>
    </citation>
    <scope>NUCLEOTIDE SEQUENCE [LARGE SCALE GENOMIC DNA]</scope>
    <source>
        <strain evidence="13">NIES 3701</strain>
    </source>
</reference>
<dbReference type="Pfam" id="PF00153">
    <property type="entry name" value="Mito_carr"/>
    <property type="match status" value="3"/>
</dbReference>
<dbReference type="Proteomes" id="UP001165085">
    <property type="component" value="Unassembled WGS sequence"/>
</dbReference>
<proteinExistence type="inferred from homology"/>
<sequence length="454" mass="48526">MDQSVPTDPKLERVFLSHDEDNSGFMDHVELQSALNELGVRVSPNELSSIIKAVDANSDGKLSLAEFASIFGAAKLRAIFNEIDVDMSGQISVAELQGALSKLGYKLPESTIKKILKKVDKDTSGEVDFDEFKEFFKYVPATSLALLAKSWAESVSVDCGSDLAPPTVSPDVPWHYAVLGGIGGVASRTLTAPLEKVKLAAQTGSGGVSILKELRSTHAALGFRGLFAGNGANCLRVFPYAGIVTLCYLSFLTLTPADNDLDPMEPVYRGSCAAAAGILGQLATYPIDVVRARLTVSPEKYSGVYDCFKSVAKEGGRRALYKGLTPTVFAVAPFLAFQMSTADALKSLCADKDIEVTTPLMMGIGGTAGIVAQTFVYPLDVLRRRMQVQGGGSAANVNVISDSTWTAMRQVVQREGARSLFAGIGATYMKVFPAVAIAMTTTKELIGYSKRNWE</sequence>
<keyword evidence="13" id="KW-1185">Reference proteome</keyword>
<feature type="domain" description="EF-hand" evidence="11">
    <location>
        <begin position="107"/>
        <end position="142"/>
    </location>
</feature>
<evidence type="ECO:0000256" key="4">
    <source>
        <dbReference type="ARBA" id="ARBA00022737"/>
    </source>
</evidence>
<feature type="transmembrane region" description="Helical" evidence="10">
    <location>
        <begin position="360"/>
        <end position="379"/>
    </location>
</feature>
<evidence type="ECO:0000256" key="5">
    <source>
        <dbReference type="ARBA" id="ARBA00022837"/>
    </source>
</evidence>
<evidence type="ECO:0000256" key="8">
    <source>
        <dbReference type="PROSITE-ProRule" id="PRU00282"/>
    </source>
</evidence>
<keyword evidence="7 8" id="KW-0472">Membrane</keyword>
<keyword evidence="2 9" id="KW-0813">Transport</keyword>
<protein>
    <recommendedName>
        <fullName evidence="11">EF-hand domain-containing protein</fullName>
    </recommendedName>
</protein>
<dbReference type="PROSITE" id="PS50920">
    <property type="entry name" value="SOLCAR"/>
    <property type="match status" value="3"/>
</dbReference>
<evidence type="ECO:0000313" key="13">
    <source>
        <dbReference type="Proteomes" id="UP001165085"/>
    </source>
</evidence>
<dbReference type="PANTHER" id="PTHR24089">
    <property type="entry name" value="SOLUTE CARRIER FAMILY 25"/>
    <property type="match status" value="1"/>
</dbReference>
<dbReference type="EMBL" id="BRXY01000151">
    <property type="protein sequence ID" value="GMH71738.1"/>
    <property type="molecule type" value="Genomic_DNA"/>
</dbReference>
<evidence type="ECO:0000313" key="12">
    <source>
        <dbReference type="EMBL" id="GMH71738.1"/>
    </source>
</evidence>
<evidence type="ECO:0000256" key="2">
    <source>
        <dbReference type="ARBA" id="ARBA00022448"/>
    </source>
</evidence>
<dbReference type="SUPFAM" id="SSF103506">
    <property type="entry name" value="Mitochondrial carrier"/>
    <property type="match status" value="1"/>
</dbReference>
<evidence type="ECO:0000256" key="6">
    <source>
        <dbReference type="ARBA" id="ARBA00022989"/>
    </source>
</evidence>
<evidence type="ECO:0000256" key="7">
    <source>
        <dbReference type="ARBA" id="ARBA00023136"/>
    </source>
</evidence>
<evidence type="ECO:0000256" key="9">
    <source>
        <dbReference type="RuleBase" id="RU000488"/>
    </source>
</evidence>
<dbReference type="GO" id="GO:0005509">
    <property type="term" value="F:calcium ion binding"/>
    <property type="evidence" value="ECO:0007669"/>
    <property type="project" value="InterPro"/>
</dbReference>
<organism evidence="12 13">
    <name type="scientific">Triparma strigata</name>
    <dbReference type="NCBI Taxonomy" id="1606541"/>
    <lineage>
        <taxon>Eukaryota</taxon>
        <taxon>Sar</taxon>
        <taxon>Stramenopiles</taxon>
        <taxon>Ochrophyta</taxon>
        <taxon>Bolidophyceae</taxon>
        <taxon>Parmales</taxon>
        <taxon>Triparmaceae</taxon>
        <taxon>Triparma</taxon>
    </lineage>
</organism>
<dbReference type="InterPro" id="IPR002067">
    <property type="entry name" value="MCP"/>
</dbReference>
<evidence type="ECO:0000256" key="10">
    <source>
        <dbReference type="SAM" id="Phobius"/>
    </source>
</evidence>
<dbReference type="InterPro" id="IPR011992">
    <property type="entry name" value="EF-hand-dom_pair"/>
</dbReference>
<dbReference type="Gene3D" id="1.10.238.10">
    <property type="entry name" value="EF-hand"/>
    <property type="match status" value="2"/>
</dbReference>
<dbReference type="AlphaFoldDB" id="A0A9W7AMD2"/>
<feature type="repeat" description="Solcar" evidence="8">
    <location>
        <begin position="175"/>
        <end position="254"/>
    </location>
</feature>
<keyword evidence="4" id="KW-0677">Repeat</keyword>
<dbReference type="PROSITE" id="PS00018">
    <property type="entry name" value="EF_HAND_1"/>
    <property type="match status" value="3"/>
</dbReference>
<dbReference type="SUPFAM" id="SSF47473">
    <property type="entry name" value="EF-hand"/>
    <property type="match status" value="1"/>
</dbReference>
<feature type="domain" description="EF-hand" evidence="11">
    <location>
        <begin position="6"/>
        <end position="41"/>
    </location>
</feature>
<evidence type="ECO:0000256" key="1">
    <source>
        <dbReference type="ARBA" id="ARBA00004448"/>
    </source>
</evidence>
<comment type="similarity">
    <text evidence="9">Belongs to the mitochondrial carrier (TC 2.A.29) family.</text>
</comment>
<dbReference type="SMART" id="SM00054">
    <property type="entry name" value="EFh"/>
    <property type="match status" value="4"/>
</dbReference>
<dbReference type="GO" id="GO:0055085">
    <property type="term" value="P:transmembrane transport"/>
    <property type="evidence" value="ECO:0007669"/>
    <property type="project" value="InterPro"/>
</dbReference>